<keyword evidence="4" id="KW-0238">DNA-binding</keyword>
<keyword evidence="3" id="KW-0805">Transcription regulation</keyword>
<sequence length="638" mass="71925">MTLTRGHSCVLCQQRKVRCDQQKPCSNCVRAQAECKVVPPKPVTRRKKKLRKRDLVDRVQRYEALLRDNGIQFDSIQDNADEHVSETEPDLGGLTASEGEEIRKCVCQKRDKNSRPILNMIFNETAGFPFMVGPAAFTITHLHPPGIQIFQLWQVYINNVNSLLKLTHIPTLQSKIVSAGVNTGHIPRPLEALMFSIYLITVKSMTDEQVTTTLGQPKAVLVTRFNEACQHALSNAGLMKSNDLVVLQAFVLYLLSMGRDVDARTLSCWMGIAVRMATHLGLHRDGYRLGLSPFETEQRRRLWWQLVALDERIAEITGSTVTILSSSGADCPLPSNVNDADLHPDAKETPVPHTGATEMLFYLSRMQVMIASASTHTKIDPQPGQTRDSCNVPSEQSNAGAFSLRHPLFQDMSSFEDYVESTYLKHCNGKIPFHHLALAMTRIALCKLQLIRGLHAGQHPTSMREADHVKLFICARRMLEYDTEIHSYESMRGFHWYTALHVPMEGYMILLRKLRHGVFNDDDRAWKAICDNYQLRQFIRHVQNPIHAAFRDAVLDAWSARCELVASRVGPPETPPHLVQVLQQHLGSNTGTLGQRSVSDPLEMCQDFEFMLGDGLNLPPLDNGGIYGAEWLDYDKVL</sequence>
<dbReference type="InterPro" id="IPR007219">
    <property type="entry name" value="XnlR_reg_dom"/>
</dbReference>
<evidence type="ECO:0000256" key="6">
    <source>
        <dbReference type="ARBA" id="ARBA00023242"/>
    </source>
</evidence>
<dbReference type="GO" id="GO:0000981">
    <property type="term" value="F:DNA-binding transcription factor activity, RNA polymerase II-specific"/>
    <property type="evidence" value="ECO:0007669"/>
    <property type="project" value="InterPro"/>
</dbReference>
<dbReference type="CDD" id="cd12148">
    <property type="entry name" value="fungal_TF_MHR"/>
    <property type="match status" value="1"/>
</dbReference>
<dbReference type="CDD" id="cd00067">
    <property type="entry name" value="GAL4"/>
    <property type="match status" value="1"/>
</dbReference>
<evidence type="ECO:0000256" key="5">
    <source>
        <dbReference type="ARBA" id="ARBA00023163"/>
    </source>
</evidence>
<accession>A0A2I2G6V4</accession>
<evidence type="ECO:0000313" key="10">
    <source>
        <dbReference type="Proteomes" id="UP000234275"/>
    </source>
</evidence>
<evidence type="ECO:0000256" key="1">
    <source>
        <dbReference type="ARBA" id="ARBA00004123"/>
    </source>
</evidence>
<keyword evidence="2" id="KW-0479">Metal-binding</keyword>
<dbReference type="VEuPathDB" id="FungiDB:P170DRAFT_425648"/>
<dbReference type="GO" id="GO:0005634">
    <property type="term" value="C:nucleus"/>
    <property type="evidence" value="ECO:0007669"/>
    <property type="project" value="UniProtKB-SubCell"/>
</dbReference>
<reference evidence="9 10" key="1">
    <citation type="submission" date="2016-12" db="EMBL/GenBank/DDBJ databases">
        <title>The genomes of Aspergillus section Nigri reveals drivers in fungal speciation.</title>
        <authorList>
            <consortium name="DOE Joint Genome Institute"/>
            <person name="Vesth T.C."/>
            <person name="Nybo J."/>
            <person name="Theobald S."/>
            <person name="Brandl J."/>
            <person name="Frisvad J.C."/>
            <person name="Nielsen K.F."/>
            <person name="Lyhne E.K."/>
            <person name="Kogle M.E."/>
            <person name="Kuo A."/>
            <person name="Riley R."/>
            <person name="Clum A."/>
            <person name="Nolan M."/>
            <person name="Lipzen A."/>
            <person name="Salamov A."/>
            <person name="Henrissat B."/>
            <person name="Wiebenga A."/>
            <person name="De Vries R.P."/>
            <person name="Grigoriev I.V."/>
            <person name="Mortensen U.H."/>
            <person name="Andersen M.R."/>
            <person name="Baker S.E."/>
        </authorList>
    </citation>
    <scope>NUCLEOTIDE SEQUENCE [LARGE SCALE GENOMIC DNA]</scope>
    <source>
        <strain evidence="9 10">IBT 23096</strain>
    </source>
</reference>
<feature type="compositionally biased region" description="Polar residues" evidence="7">
    <location>
        <begin position="383"/>
        <end position="396"/>
    </location>
</feature>
<dbReference type="SUPFAM" id="SSF57701">
    <property type="entry name" value="Zn2/Cys6 DNA-binding domain"/>
    <property type="match status" value="1"/>
</dbReference>
<evidence type="ECO:0000313" key="9">
    <source>
        <dbReference type="EMBL" id="PLB48606.1"/>
    </source>
</evidence>
<keyword evidence="6" id="KW-0539">Nucleus</keyword>
<dbReference type="EMBL" id="MSFO01000004">
    <property type="protein sequence ID" value="PLB48606.1"/>
    <property type="molecule type" value="Genomic_DNA"/>
</dbReference>
<dbReference type="GO" id="GO:0003677">
    <property type="term" value="F:DNA binding"/>
    <property type="evidence" value="ECO:0007669"/>
    <property type="project" value="UniProtKB-KW"/>
</dbReference>
<dbReference type="GO" id="GO:0009893">
    <property type="term" value="P:positive regulation of metabolic process"/>
    <property type="evidence" value="ECO:0007669"/>
    <property type="project" value="UniProtKB-ARBA"/>
</dbReference>
<dbReference type="InterPro" id="IPR036864">
    <property type="entry name" value="Zn2-C6_fun-type_DNA-bd_sf"/>
</dbReference>
<protein>
    <recommendedName>
        <fullName evidence="8">Zn(2)-C6 fungal-type domain-containing protein</fullName>
    </recommendedName>
</protein>
<dbReference type="GO" id="GO:0006351">
    <property type="term" value="P:DNA-templated transcription"/>
    <property type="evidence" value="ECO:0007669"/>
    <property type="project" value="InterPro"/>
</dbReference>
<dbReference type="SMART" id="SM00906">
    <property type="entry name" value="Fungal_trans"/>
    <property type="match status" value="1"/>
</dbReference>
<dbReference type="AlphaFoldDB" id="A0A2I2G6V4"/>
<dbReference type="Gene3D" id="4.10.240.10">
    <property type="entry name" value="Zn(2)-C6 fungal-type DNA-binding domain"/>
    <property type="match status" value="1"/>
</dbReference>
<evidence type="ECO:0000256" key="3">
    <source>
        <dbReference type="ARBA" id="ARBA00023015"/>
    </source>
</evidence>
<dbReference type="PANTHER" id="PTHR31001">
    <property type="entry name" value="UNCHARACTERIZED TRANSCRIPTIONAL REGULATORY PROTEIN"/>
    <property type="match status" value="1"/>
</dbReference>
<comment type="subcellular location">
    <subcellularLocation>
        <location evidence="1">Nucleus</location>
    </subcellularLocation>
</comment>
<dbReference type="STRING" id="1392250.A0A2I2G6V4"/>
<name>A0A2I2G6V4_9EURO</name>
<dbReference type="RefSeq" id="XP_024703908.1">
    <property type="nucleotide sequence ID" value="XM_024847652.1"/>
</dbReference>
<dbReference type="GeneID" id="36555351"/>
<evidence type="ECO:0000256" key="4">
    <source>
        <dbReference type="ARBA" id="ARBA00023125"/>
    </source>
</evidence>
<dbReference type="Proteomes" id="UP000234275">
    <property type="component" value="Unassembled WGS sequence"/>
</dbReference>
<comment type="caution">
    <text evidence="9">The sequence shown here is derived from an EMBL/GenBank/DDBJ whole genome shotgun (WGS) entry which is preliminary data.</text>
</comment>
<dbReference type="OrthoDB" id="2269373at2759"/>
<dbReference type="Pfam" id="PF04082">
    <property type="entry name" value="Fungal_trans"/>
    <property type="match status" value="1"/>
</dbReference>
<feature type="region of interest" description="Disordered" evidence="7">
    <location>
        <begin position="377"/>
        <end position="396"/>
    </location>
</feature>
<keyword evidence="10" id="KW-1185">Reference proteome</keyword>
<gene>
    <name evidence="9" type="ORF">P170DRAFT_425648</name>
</gene>
<dbReference type="InterPro" id="IPR001138">
    <property type="entry name" value="Zn2Cys6_DnaBD"/>
</dbReference>
<organism evidence="9 10">
    <name type="scientific">Aspergillus steynii IBT 23096</name>
    <dbReference type="NCBI Taxonomy" id="1392250"/>
    <lineage>
        <taxon>Eukaryota</taxon>
        <taxon>Fungi</taxon>
        <taxon>Dikarya</taxon>
        <taxon>Ascomycota</taxon>
        <taxon>Pezizomycotina</taxon>
        <taxon>Eurotiomycetes</taxon>
        <taxon>Eurotiomycetidae</taxon>
        <taxon>Eurotiales</taxon>
        <taxon>Aspergillaceae</taxon>
        <taxon>Aspergillus</taxon>
        <taxon>Aspergillus subgen. Circumdati</taxon>
    </lineage>
</organism>
<dbReference type="Pfam" id="PF00172">
    <property type="entry name" value="Zn_clus"/>
    <property type="match status" value="1"/>
</dbReference>
<feature type="domain" description="Zn(2)-C6 fungal-type" evidence="8">
    <location>
        <begin position="8"/>
        <end position="37"/>
    </location>
</feature>
<dbReference type="GO" id="GO:0008270">
    <property type="term" value="F:zinc ion binding"/>
    <property type="evidence" value="ECO:0007669"/>
    <property type="project" value="InterPro"/>
</dbReference>
<dbReference type="SMART" id="SM00066">
    <property type="entry name" value="GAL4"/>
    <property type="match status" value="1"/>
</dbReference>
<proteinExistence type="predicted"/>
<dbReference type="PANTHER" id="PTHR31001:SF45">
    <property type="entry name" value="ZN(II)2CYS6 TRANSCRIPTION FACTOR (EUROFUNG)"/>
    <property type="match status" value="1"/>
</dbReference>
<keyword evidence="5" id="KW-0804">Transcription</keyword>
<dbReference type="PROSITE" id="PS50048">
    <property type="entry name" value="ZN2_CY6_FUNGAL_2"/>
    <property type="match status" value="1"/>
</dbReference>
<dbReference type="InterPro" id="IPR050613">
    <property type="entry name" value="Sec_Metabolite_Reg"/>
</dbReference>
<evidence type="ECO:0000256" key="7">
    <source>
        <dbReference type="SAM" id="MobiDB-lite"/>
    </source>
</evidence>
<evidence type="ECO:0000256" key="2">
    <source>
        <dbReference type="ARBA" id="ARBA00022723"/>
    </source>
</evidence>
<evidence type="ECO:0000259" key="8">
    <source>
        <dbReference type="PROSITE" id="PS50048"/>
    </source>
</evidence>